<keyword evidence="6 7" id="KW-0472">Membrane</keyword>
<gene>
    <name evidence="9" type="ORF">ASD8599_00621</name>
</gene>
<comment type="subcellular location">
    <subcellularLocation>
        <location evidence="1">Endomembrane system</location>
        <topology evidence="1">Multi-pass membrane protein</topology>
    </subcellularLocation>
</comment>
<evidence type="ECO:0000256" key="5">
    <source>
        <dbReference type="ARBA" id="ARBA00023098"/>
    </source>
</evidence>
<keyword evidence="3 7" id="KW-1133">Transmembrane helix</keyword>
<feature type="transmembrane region" description="Helical" evidence="7">
    <location>
        <begin position="16"/>
        <end position="34"/>
    </location>
</feature>
<evidence type="ECO:0000313" key="10">
    <source>
        <dbReference type="Proteomes" id="UP000244880"/>
    </source>
</evidence>
<evidence type="ECO:0000256" key="3">
    <source>
        <dbReference type="ARBA" id="ARBA00022989"/>
    </source>
</evidence>
<evidence type="ECO:0000313" key="9">
    <source>
        <dbReference type="EMBL" id="SPH19882.1"/>
    </source>
</evidence>
<dbReference type="OrthoDB" id="9770329at2"/>
<keyword evidence="2 7" id="KW-0812">Transmembrane</keyword>
<keyword evidence="5" id="KW-0443">Lipid metabolism</keyword>
<dbReference type="GO" id="GO:0005506">
    <property type="term" value="F:iron ion binding"/>
    <property type="evidence" value="ECO:0007669"/>
    <property type="project" value="InterPro"/>
</dbReference>
<sequence>MTSETLAQLSTQIDNVFFVLGALILLIEIAETLFKGSHKGRTFAEMLVSASTQIPSILVEVTILTAGYGAFFVLSDAFVPWVMPITWWSVALVVLAADIVYYWEHRIAHQVRLLWTQHAVHHSSRDYNIITGIRFGPLEGLWSLIAHLPLVFVGFPPQLIFFGLVVVLAYQTWIHTETIGRLGPLDRIFNTPSNHRVHHGSDDKYLDRNYGGILIVWDRLWGTFQAEEETPRYGLKRDFDSRNPLRVWFSELPGLMRDVKSAQTWGDVWGYLVKAPGWKPGHSPDRSE</sequence>
<dbReference type="GO" id="GO:0012505">
    <property type="term" value="C:endomembrane system"/>
    <property type="evidence" value="ECO:0007669"/>
    <property type="project" value="UniProtKB-SubCell"/>
</dbReference>
<protein>
    <recommendedName>
        <fullName evidence="8">Fatty acid hydroxylase domain-containing protein</fullName>
    </recommendedName>
</protein>
<dbReference type="InterPro" id="IPR006694">
    <property type="entry name" value="Fatty_acid_hydroxylase"/>
</dbReference>
<evidence type="ECO:0000256" key="2">
    <source>
        <dbReference type="ARBA" id="ARBA00022692"/>
    </source>
</evidence>
<evidence type="ECO:0000256" key="6">
    <source>
        <dbReference type="ARBA" id="ARBA00023136"/>
    </source>
</evidence>
<feature type="transmembrane region" description="Helical" evidence="7">
    <location>
        <begin position="144"/>
        <end position="170"/>
    </location>
</feature>
<dbReference type="EMBL" id="OMOR01000001">
    <property type="protein sequence ID" value="SPH19882.1"/>
    <property type="molecule type" value="Genomic_DNA"/>
</dbReference>
<dbReference type="PANTHER" id="PTHR21624:SF1">
    <property type="entry name" value="ALKYLGLYCEROL MONOOXYGENASE"/>
    <property type="match status" value="1"/>
</dbReference>
<reference evidence="9 10" key="1">
    <citation type="submission" date="2018-03" db="EMBL/GenBank/DDBJ databases">
        <authorList>
            <person name="Keele B.F."/>
        </authorList>
    </citation>
    <scope>NUCLEOTIDE SEQUENCE [LARGE SCALE GENOMIC DNA]</scope>
    <source>
        <strain evidence="9 10">CECT 8599</strain>
    </source>
</reference>
<evidence type="ECO:0000259" key="8">
    <source>
        <dbReference type="Pfam" id="PF04116"/>
    </source>
</evidence>
<proteinExistence type="predicted"/>
<dbReference type="GO" id="GO:0006643">
    <property type="term" value="P:membrane lipid metabolic process"/>
    <property type="evidence" value="ECO:0007669"/>
    <property type="project" value="TreeGrafter"/>
</dbReference>
<name>A0A2R8B9Z4_9RHOB</name>
<dbReference type="RefSeq" id="WP_108827172.1">
    <property type="nucleotide sequence ID" value="NZ_OMOR01000001.1"/>
</dbReference>
<keyword evidence="10" id="KW-1185">Reference proteome</keyword>
<feature type="transmembrane region" description="Helical" evidence="7">
    <location>
        <begin position="85"/>
        <end position="103"/>
    </location>
</feature>
<feature type="domain" description="Fatty acid hydroxylase" evidence="8">
    <location>
        <begin position="91"/>
        <end position="223"/>
    </location>
</feature>
<dbReference type="GO" id="GO:0016020">
    <property type="term" value="C:membrane"/>
    <property type="evidence" value="ECO:0007669"/>
    <property type="project" value="GOC"/>
</dbReference>
<evidence type="ECO:0000256" key="4">
    <source>
        <dbReference type="ARBA" id="ARBA00023002"/>
    </source>
</evidence>
<keyword evidence="4" id="KW-0560">Oxidoreductase</keyword>
<feature type="transmembrane region" description="Helical" evidence="7">
    <location>
        <begin position="54"/>
        <end position="73"/>
    </location>
</feature>
<dbReference type="Proteomes" id="UP000244880">
    <property type="component" value="Unassembled WGS sequence"/>
</dbReference>
<dbReference type="PANTHER" id="PTHR21624">
    <property type="entry name" value="STEROL DESATURASE-RELATED PROTEIN"/>
    <property type="match status" value="1"/>
</dbReference>
<organism evidence="9 10">
    <name type="scientific">Ascidiaceihabitans donghaensis</name>
    <dbReference type="NCBI Taxonomy" id="1510460"/>
    <lineage>
        <taxon>Bacteria</taxon>
        <taxon>Pseudomonadati</taxon>
        <taxon>Pseudomonadota</taxon>
        <taxon>Alphaproteobacteria</taxon>
        <taxon>Rhodobacterales</taxon>
        <taxon>Paracoccaceae</taxon>
        <taxon>Ascidiaceihabitans</taxon>
    </lineage>
</organism>
<dbReference type="Pfam" id="PF04116">
    <property type="entry name" value="FA_hydroxylase"/>
    <property type="match status" value="1"/>
</dbReference>
<evidence type="ECO:0000256" key="1">
    <source>
        <dbReference type="ARBA" id="ARBA00004127"/>
    </source>
</evidence>
<accession>A0A2R8B9Z4</accession>
<dbReference type="AlphaFoldDB" id="A0A2R8B9Z4"/>
<dbReference type="InterPro" id="IPR051689">
    <property type="entry name" value="Sterol_desaturase/TMEM195"/>
</dbReference>
<dbReference type="GO" id="GO:0008610">
    <property type="term" value="P:lipid biosynthetic process"/>
    <property type="evidence" value="ECO:0007669"/>
    <property type="project" value="InterPro"/>
</dbReference>
<evidence type="ECO:0000256" key="7">
    <source>
        <dbReference type="SAM" id="Phobius"/>
    </source>
</evidence>
<dbReference type="GO" id="GO:0050479">
    <property type="term" value="F:glyceryl-ether monooxygenase activity"/>
    <property type="evidence" value="ECO:0007669"/>
    <property type="project" value="TreeGrafter"/>
</dbReference>